<evidence type="ECO:0000256" key="7">
    <source>
        <dbReference type="ARBA" id="ARBA00043224"/>
    </source>
</evidence>
<dbReference type="RefSeq" id="WP_347918778.1">
    <property type="nucleotide sequence ID" value="NZ_JBDXMX010000001.1"/>
</dbReference>
<keyword evidence="4" id="KW-0378">Hydrolase</keyword>
<comment type="pathway">
    <text evidence="5">Cofactor biosynthesis; nicotinate biosynthesis; nicotinate from nicotinamide: step 1/1.</text>
</comment>
<evidence type="ECO:0000256" key="4">
    <source>
        <dbReference type="ARBA" id="ARBA00022801"/>
    </source>
</evidence>
<dbReference type="InterPro" id="IPR036380">
    <property type="entry name" value="Isochorismatase-like_sf"/>
</dbReference>
<reference evidence="9 10" key="1">
    <citation type="submission" date="2024-05" db="EMBL/GenBank/DDBJ databases">
        <authorList>
            <person name="Yi C."/>
        </authorList>
    </citation>
    <scope>NUCLEOTIDE SEQUENCE [LARGE SCALE GENOMIC DNA]</scope>
    <source>
        <strain evidence="9 10">XS13</strain>
    </source>
</reference>
<comment type="similarity">
    <text evidence="1">Belongs to the isochorismatase family.</text>
</comment>
<keyword evidence="10" id="KW-1185">Reference proteome</keyword>
<dbReference type="Proteomes" id="UP001484097">
    <property type="component" value="Unassembled WGS sequence"/>
</dbReference>
<evidence type="ECO:0000259" key="8">
    <source>
        <dbReference type="Pfam" id="PF00857"/>
    </source>
</evidence>
<dbReference type="PANTHER" id="PTHR11080">
    <property type="entry name" value="PYRAZINAMIDASE/NICOTINAMIDASE"/>
    <property type="match status" value="1"/>
</dbReference>
<sequence>MRALVIVDVQNDFCEGGSLGVEGGAQVAGRITAFLDEHAQDYAAVVATRDWHVDPGPHFATEDSTPDFTESWPVHCVAGSAGAELHPALDAEFVDAQFLKGRFDAAYSGFDGQLGVPDMVRSGAPEGPAGPFGATAAAASAVEEDAPGLDDWLRAEGINAVTVVGIATDHCVRATVLDAIDSGYDTSVFTDLVAGVDAGRAEEALELMEENGAILQVWGGSAE</sequence>
<evidence type="ECO:0000256" key="6">
    <source>
        <dbReference type="ARBA" id="ARBA00039017"/>
    </source>
</evidence>
<feature type="domain" description="Isochorismatase-like" evidence="8">
    <location>
        <begin position="3"/>
        <end position="107"/>
    </location>
</feature>
<protein>
    <recommendedName>
        <fullName evidence="6">nicotinamidase</fullName>
        <ecNumber evidence="6">3.5.1.19</ecNumber>
    </recommendedName>
    <alternativeName>
        <fullName evidence="7">Nicotinamide deamidase</fullName>
    </alternativeName>
</protein>
<dbReference type="EC" id="3.5.1.19" evidence="6"/>
<dbReference type="InterPro" id="IPR052347">
    <property type="entry name" value="Isochorismatase_Nicotinamidase"/>
</dbReference>
<dbReference type="PANTHER" id="PTHR11080:SF2">
    <property type="entry name" value="LD05707P"/>
    <property type="match status" value="1"/>
</dbReference>
<proteinExistence type="inferred from homology"/>
<evidence type="ECO:0000313" key="10">
    <source>
        <dbReference type="Proteomes" id="UP001484097"/>
    </source>
</evidence>
<dbReference type="Pfam" id="PF00857">
    <property type="entry name" value="Isochorismatase"/>
    <property type="match status" value="2"/>
</dbReference>
<organism evidence="9 10">
    <name type="scientific">Citricoccus nitrophenolicus</name>
    <dbReference type="NCBI Taxonomy" id="863575"/>
    <lineage>
        <taxon>Bacteria</taxon>
        <taxon>Bacillati</taxon>
        <taxon>Actinomycetota</taxon>
        <taxon>Actinomycetes</taxon>
        <taxon>Micrococcales</taxon>
        <taxon>Micrococcaceae</taxon>
        <taxon>Citricoccus</taxon>
    </lineage>
</organism>
<accession>A0ABV0IEV3</accession>
<evidence type="ECO:0000256" key="2">
    <source>
        <dbReference type="ARBA" id="ARBA00022642"/>
    </source>
</evidence>
<evidence type="ECO:0000313" key="9">
    <source>
        <dbReference type="EMBL" id="MEO9246605.1"/>
    </source>
</evidence>
<keyword evidence="3" id="KW-0479">Metal-binding</keyword>
<dbReference type="Gene3D" id="3.40.50.850">
    <property type="entry name" value="Isochorismatase-like"/>
    <property type="match status" value="1"/>
</dbReference>
<comment type="caution">
    <text evidence="9">The sequence shown here is derived from an EMBL/GenBank/DDBJ whole genome shotgun (WGS) entry which is preliminary data.</text>
</comment>
<dbReference type="SUPFAM" id="SSF52499">
    <property type="entry name" value="Isochorismatase-like hydrolases"/>
    <property type="match status" value="1"/>
</dbReference>
<dbReference type="InterPro" id="IPR000868">
    <property type="entry name" value="Isochorismatase-like_dom"/>
</dbReference>
<dbReference type="EMBL" id="JBDXMX010000001">
    <property type="protein sequence ID" value="MEO9246605.1"/>
    <property type="molecule type" value="Genomic_DNA"/>
</dbReference>
<name>A0ABV0IEV3_9MICC</name>
<gene>
    <name evidence="9" type="ORF">ABDK96_02805</name>
</gene>
<evidence type="ECO:0000256" key="3">
    <source>
        <dbReference type="ARBA" id="ARBA00022723"/>
    </source>
</evidence>
<feature type="domain" description="Isochorismatase-like" evidence="8">
    <location>
        <begin position="147"/>
        <end position="215"/>
    </location>
</feature>
<evidence type="ECO:0000256" key="5">
    <source>
        <dbReference type="ARBA" id="ARBA00037900"/>
    </source>
</evidence>
<evidence type="ECO:0000256" key="1">
    <source>
        <dbReference type="ARBA" id="ARBA00006336"/>
    </source>
</evidence>
<keyword evidence="2" id="KW-0662">Pyridine nucleotide biosynthesis</keyword>